<feature type="coiled-coil region" evidence="1">
    <location>
        <begin position="226"/>
        <end position="265"/>
    </location>
</feature>
<gene>
    <name evidence="2" type="ORF">NXS10_05425</name>
</gene>
<comment type="caution">
    <text evidence="2">The sequence shown here is derived from an EMBL/GenBank/DDBJ whole genome shotgun (WGS) entry which is preliminary data.</text>
</comment>
<organism evidence="2 3">
    <name type="scientific">Streptococcus sciuri</name>
    <dbReference type="NCBI Taxonomy" id="2973939"/>
    <lineage>
        <taxon>Bacteria</taxon>
        <taxon>Bacillati</taxon>
        <taxon>Bacillota</taxon>
        <taxon>Bacilli</taxon>
        <taxon>Lactobacillales</taxon>
        <taxon>Streptococcaceae</taxon>
        <taxon>Streptococcus</taxon>
    </lineage>
</organism>
<reference evidence="2 3" key="1">
    <citation type="journal article" date="2023" name="Int. J. Syst. Evol. Microbiol.">
        <title>Streptococcus sciuri sp. nov., Staphylococcus marylandisciuri sp. nov. and Staphylococcus americanisciuri sp. nov., isolated from faeces of eastern grey squirrel (Sciurus carolinensis).</title>
        <authorList>
            <person name="Volokhov D.V."/>
            <person name="Zagorodnyaya T.A."/>
            <person name="Furtak V.A."/>
            <person name="Nattanmai G."/>
            <person name="Randall L."/>
            <person name="Jose S."/>
            <person name="Gao Y."/>
            <person name="Eisenberg T."/>
            <person name="Delmonte P."/>
            <person name="Blom J."/>
            <person name="Mitchell K.K."/>
        </authorList>
    </citation>
    <scope>NUCLEOTIDE SEQUENCE [LARGE SCALE GENOMIC DNA]</scope>
    <source>
        <strain evidence="2 3">SQ9-PEA</strain>
    </source>
</reference>
<feature type="coiled-coil region" evidence="1">
    <location>
        <begin position="49"/>
        <end position="119"/>
    </location>
</feature>
<protein>
    <submittedName>
        <fullName evidence="2">DUF1351 domain-containing protein</fullName>
    </submittedName>
</protein>
<proteinExistence type="predicted"/>
<keyword evidence="3" id="KW-1185">Reference proteome</keyword>
<evidence type="ECO:0000256" key="1">
    <source>
        <dbReference type="SAM" id="Coils"/>
    </source>
</evidence>
<accession>A0ABT2F9A7</accession>
<sequence length="324" mass="37421">MMTVVKDLEAVSIECTPATVAFKDYDSFVKNVERAVALYSSVDLEETNISEVKQARTELNKLIARLETERKEVKKQVNSPYETFIGLYAPPYEKLQAVASGLKKQIDAYDDEQKKLRKSTVSHYLERAVETVLVETKVQLDAEKLISEYADNFIKVSDFKKDSFVLTKKTTEQLDALVLAELGKEEKRLEERELIKQTCQKYALSAYSYLEHHKNGKSLPEIFEMIEHEREHILRLEKEIAAKKQAELERQKKLEETAKRQAKETIKAYDSETGEILEEADEPVYDVVLKFTLTQKQALSFRALLEKEGIAFEVIQKMKEVEHD</sequence>
<evidence type="ECO:0000313" key="3">
    <source>
        <dbReference type="Proteomes" id="UP001206548"/>
    </source>
</evidence>
<dbReference type="EMBL" id="JANUXX010000005">
    <property type="protein sequence ID" value="MCS4488397.1"/>
    <property type="molecule type" value="Genomic_DNA"/>
</dbReference>
<dbReference type="Proteomes" id="UP001206548">
    <property type="component" value="Unassembled WGS sequence"/>
</dbReference>
<dbReference type="InterPro" id="IPR009785">
    <property type="entry name" value="Prophage_Lj928_Orf309"/>
</dbReference>
<dbReference type="Pfam" id="PF07083">
    <property type="entry name" value="DUF1351"/>
    <property type="match status" value="1"/>
</dbReference>
<name>A0ABT2F9A7_9STRE</name>
<evidence type="ECO:0000313" key="2">
    <source>
        <dbReference type="EMBL" id="MCS4488397.1"/>
    </source>
</evidence>
<keyword evidence="1" id="KW-0175">Coiled coil</keyword>